<dbReference type="GO" id="GO:0003755">
    <property type="term" value="F:peptidyl-prolyl cis-trans isomerase activity"/>
    <property type="evidence" value="ECO:0007669"/>
    <property type="project" value="UniProtKB-UniRule"/>
</dbReference>
<evidence type="ECO:0000256" key="1">
    <source>
        <dbReference type="ARBA" id="ARBA00000971"/>
    </source>
</evidence>
<dbReference type="AlphaFoldDB" id="A0A972VY08"/>
<dbReference type="InterPro" id="IPR001179">
    <property type="entry name" value="PPIase_FKBP_dom"/>
</dbReference>
<dbReference type="PROSITE" id="PS50059">
    <property type="entry name" value="FKBP_PPIASE"/>
    <property type="match status" value="1"/>
</dbReference>
<keyword evidence="3 5" id="KW-0697">Rotamase</keyword>
<gene>
    <name evidence="8" type="ORF">HQ497_03700</name>
</gene>
<keyword evidence="4 5" id="KW-0413">Isomerase</keyword>
<evidence type="ECO:0000256" key="3">
    <source>
        <dbReference type="ARBA" id="ARBA00023110"/>
    </source>
</evidence>
<dbReference type="InterPro" id="IPR046357">
    <property type="entry name" value="PPIase_dom_sf"/>
</dbReference>
<comment type="catalytic activity">
    <reaction evidence="1 5 6">
        <text>[protein]-peptidylproline (omega=180) = [protein]-peptidylproline (omega=0)</text>
        <dbReference type="Rhea" id="RHEA:16237"/>
        <dbReference type="Rhea" id="RHEA-COMP:10747"/>
        <dbReference type="Rhea" id="RHEA-COMP:10748"/>
        <dbReference type="ChEBI" id="CHEBI:83833"/>
        <dbReference type="ChEBI" id="CHEBI:83834"/>
        <dbReference type="EC" id="5.2.1.8"/>
    </reaction>
</comment>
<feature type="domain" description="PPIase FKBP-type" evidence="7">
    <location>
        <begin position="127"/>
        <end position="212"/>
    </location>
</feature>
<comment type="similarity">
    <text evidence="2 6">Belongs to the FKBP-type PPIase family.</text>
</comment>
<dbReference type="GO" id="GO:0006457">
    <property type="term" value="P:protein folding"/>
    <property type="evidence" value="ECO:0007669"/>
    <property type="project" value="InterPro"/>
</dbReference>
<dbReference type="InterPro" id="IPR036944">
    <property type="entry name" value="PPIase_FKBP_N_sf"/>
</dbReference>
<dbReference type="Gene3D" id="3.10.50.40">
    <property type="match status" value="1"/>
</dbReference>
<evidence type="ECO:0000313" key="9">
    <source>
        <dbReference type="Proteomes" id="UP000754644"/>
    </source>
</evidence>
<accession>A0A972VY08</accession>
<dbReference type="Pfam" id="PF00254">
    <property type="entry name" value="FKBP_C"/>
    <property type="match status" value="1"/>
</dbReference>
<dbReference type="SUPFAM" id="SSF54534">
    <property type="entry name" value="FKBP-like"/>
    <property type="match status" value="1"/>
</dbReference>
<comment type="caution">
    <text evidence="8">The sequence shown here is derived from an EMBL/GenBank/DDBJ whole genome shotgun (WGS) entry which is preliminary data.</text>
</comment>
<dbReference type="Gene3D" id="1.10.287.460">
    <property type="entry name" value="Peptidyl-prolyl cis-trans isomerase, FKBP-type, N-terminal domain"/>
    <property type="match status" value="1"/>
</dbReference>
<protein>
    <recommendedName>
        <fullName evidence="6">Peptidyl-prolyl cis-trans isomerase</fullName>
        <ecNumber evidence="6">5.2.1.8</ecNumber>
    </recommendedName>
</protein>
<evidence type="ECO:0000259" key="7">
    <source>
        <dbReference type="PROSITE" id="PS50059"/>
    </source>
</evidence>
<dbReference type="Proteomes" id="UP000754644">
    <property type="component" value="Unassembled WGS sequence"/>
</dbReference>
<dbReference type="InterPro" id="IPR000774">
    <property type="entry name" value="PPIase_FKBP_N"/>
</dbReference>
<dbReference type="PANTHER" id="PTHR43811:SF19">
    <property type="entry name" value="39 KDA FK506-BINDING NUCLEAR PROTEIN"/>
    <property type="match status" value="1"/>
</dbReference>
<dbReference type="PANTHER" id="PTHR43811">
    <property type="entry name" value="FKBP-TYPE PEPTIDYL-PROLYL CIS-TRANS ISOMERASE FKPA"/>
    <property type="match status" value="1"/>
</dbReference>
<evidence type="ECO:0000313" key="8">
    <source>
        <dbReference type="EMBL" id="NQV64450.1"/>
    </source>
</evidence>
<proteinExistence type="inferred from homology"/>
<dbReference type="EMBL" id="JABMOJ010000133">
    <property type="protein sequence ID" value="NQV64450.1"/>
    <property type="molecule type" value="Genomic_DNA"/>
</dbReference>
<reference evidence="8" key="1">
    <citation type="submission" date="2020-05" db="EMBL/GenBank/DDBJ databases">
        <title>Sulfur intermediates as new biogeochemical hubs in an aquatic model microbial ecosystem.</title>
        <authorList>
            <person name="Vigneron A."/>
        </authorList>
    </citation>
    <scope>NUCLEOTIDE SEQUENCE</scope>
    <source>
        <strain evidence="8">Bin.250</strain>
    </source>
</reference>
<name>A0A972VY08_9GAMM</name>
<evidence type="ECO:0000256" key="5">
    <source>
        <dbReference type="PROSITE-ProRule" id="PRU00277"/>
    </source>
</evidence>
<evidence type="ECO:0000256" key="4">
    <source>
        <dbReference type="ARBA" id="ARBA00023235"/>
    </source>
</evidence>
<organism evidence="8 9">
    <name type="scientific">SAR86 cluster bacterium</name>
    <dbReference type="NCBI Taxonomy" id="2030880"/>
    <lineage>
        <taxon>Bacteria</taxon>
        <taxon>Pseudomonadati</taxon>
        <taxon>Pseudomonadota</taxon>
        <taxon>Gammaproteobacteria</taxon>
        <taxon>SAR86 cluster</taxon>
    </lineage>
</organism>
<dbReference type="FunFam" id="3.10.50.40:FF:000006">
    <property type="entry name" value="Peptidyl-prolyl cis-trans isomerase"/>
    <property type="match status" value="1"/>
</dbReference>
<evidence type="ECO:0000256" key="2">
    <source>
        <dbReference type="ARBA" id="ARBA00006577"/>
    </source>
</evidence>
<dbReference type="EC" id="5.2.1.8" evidence="6"/>
<dbReference type="Pfam" id="PF01346">
    <property type="entry name" value="FKBP_N"/>
    <property type="match status" value="1"/>
</dbReference>
<sequence>MSAEAAEGLRKDLSYFFGFSFGNMLKEGGNVDVDLTTLSQGMSDSLEDKVPNLNELQQQAVITAIRAQQEAIQANRAAAQVEMANQASVMATEYLKENGAKPGVTTTASGLQYEHLVVGDGASPTGNNTVKVDYEGRLVSGQIFDSSIERGTPAEFGLNQVIAGWTEGLQLMKVGGKTRFTIPADLAYGPGGTRGIPPNSALIFEVELLDVK</sequence>
<evidence type="ECO:0000256" key="6">
    <source>
        <dbReference type="RuleBase" id="RU003915"/>
    </source>
</evidence>